<keyword evidence="12" id="KW-1185">Reference proteome</keyword>
<evidence type="ECO:0000256" key="5">
    <source>
        <dbReference type="ARBA" id="ARBA00023136"/>
    </source>
</evidence>
<dbReference type="HAMAP" id="MF_00454">
    <property type="entry name" value="FluC"/>
    <property type="match status" value="1"/>
</dbReference>
<dbReference type="PANTHER" id="PTHR28259">
    <property type="entry name" value="FLUORIDE EXPORT PROTEIN 1-RELATED"/>
    <property type="match status" value="1"/>
</dbReference>
<dbReference type="Pfam" id="PF02537">
    <property type="entry name" value="CRCB"/>
    <property type="match status" value="1"/>
</dbReference>
<keyword evidence="2 10" id="KW-1003">Cell membrane</keyword>
<dbReference type="GO" id="GO:0140114">
    <property type="term" value="P:cellular detoxification of fluoride"/>
    <property type="evidence" value="ECO:0007669"/>
    <property type="project" value="UniProtKB-UniRule"/>
</dbReference>
<protein>
    <recommendedName>
        <fullName evidence="10">Fluoride-specific ion channel FluC</fullName>
    </recommendedName>
</protein>
<keyword evidence="6 10" id="KW-0407">Ion channel</keyword>
<evidence type="ECO:0000256" key="4">
    <source>
        <dbReference type="ARBA" id="ARBA00022989"/>
    </source>
</evidence>
<reference evidence="11" key="1">
    <citation type="submission" date="2022-10" db="EMBL/GenBank/DDBJ databases">
        <title>Description of Fervidibacillus gen. nov. in the family Fervidibacillaceae fam. nov. with two species, Fervidibacillus albus sp. nov., and Fervidibacillus halotolerans sp. nov., isolated from tidal flat sediments.</title>
        <authorList>
            <person name="Kwon K.K."/>
            <person name="Yang S.-H."/>
        </authorList>
    </citation>
    <scope>NUCLEOTIDE SEQUENCE</scope>
    <source>
        <strain evidence="11">JCM 19140</strain>
    </source>
</reference>
<dbReference type="PANTHER" id="PTHR28259:SF1">
    <property type="entry name" value="FLUORIDE EXPORT PROTEIN 1-RELATED"/>
    <property type="match status" value="1"/>
</dbReference>
<comment type="subcellular location">
    <subcellularLocation>
        <location evidence="1 10">Cell membrane</location>
        <topology evidence="1 10">Multi-pass membrane protein</topology>
    </subcellularLocation>
</comment>
<keyword evidence="3 10" id="KW-0812">Transmembrane</keyword>
<dbReference type="AlphaFoldDB" id="A0AAE3IWZ6"/>
<evidence type="ECO:0000256" key="1">
    <source>
        <dbReference type="ARBA" id="ARBA00004651"/>
    </source>
</evidence>
<dbReference type="InterPro" id="IPR003691">
    <property type="entry name" value="FluC"/>
</dbReference>
<evidence type="ECO:0000313" key="12">
    <source>
        <dbReference type="Proteomes" id="UP001209318"/>
    </source>
</evidence>
<evidence type="ECO:0000256" key="9">
    <source>
        <dbReference type="ARBA" id="ARBA00049940"/>
    </source>
</evidence>
<comment type="similarity">
    <text evidence="7 10">Belongs to the fluoride channel Fluc/FEX (TC 1.A.43) family.</text>
</comment>
<feature type="binding site" evidence="10">
    <location>
        <position position="75"/>
    </location>
    <ligand>
        <name>Na(+)</name>
        <dbReference type="ChEBI" id="CHEBI:29101"/>
        <note>structural</note>
    </ligand>
</feature>
<dbReference type="GO" id="GO:0005886">
    <property type="term" value="C:plasma membrane"/>
    <property type="evidence" value="ECO:0007669"/>
    <property type="project" value="UniProtKB-SubCell"/>
</dbReference>
<feature type="transmembrane region" description="Helical" evidence="10">
    <location>
        <begin position="33"/>
        <end position="50"/>
    </location>
</feature>
<dbReference type="EMBL" id="JAOUSF010000003">
    <property type="protein sequence ID" value="MCU9613590.1"/>
    <property type="molecule type" value="Genomic_DNA"/>
</dbReference>
<comment type="caution">
    <text evidence="11">The sequence shown here is derived from an EMBL/GenBank/DDBJ whole genome shotgun (WGS) entry which is preliminary data.</text>
</comment>
<keyword evidence="10" id="KW-0915">Sodium</keyword>
<evidence type="ECO:0000313" key="11">
    <source>
        <dbReference type="EMBL" id="MCU9613590.1"/>
    </source>
</evidence>
<evidence type="ECO:0000256" key="7">
    <source>
        <dbReference type="ARBA" id="ARBA00035120"/>
    </source>
</evidence>
<comment type="activity regulation">
    <text evidence="10">Na(+) is not transported, but it plays an essential structural role and its presence is essential for fluoride channel function.</text>
</comment>
<keyword evidence="10" id="KW-0813">Transport</keyword>
<keyword evidence="10" id="KW-0479">Metal-binding</keyword>
<proteinExistence type="inferred from homology"/>
<evidence type="ECO:0000256" key="6">
    <source>
        <dbReference type="ARBA" id="ARBA00023303"/>
    </source>
</evidence>
<evidence type="ECO:0000256" key="2">
    <source>
        <dbReference type="ARBA" id="ARBA00022475"/>
    </source>
</evidence>
<dbReference type="GO" id="GO:0062054">
    <property type="term" value="F:fluoride channel activity"/>
    <property type="evidence" value="ECO:0007669"/>
    <property type="project" value="UniProtKB-UniRule"/>
</dbReference>
<dbReference type="GO" id="GO:0046872">
    <property type="term" value="F:metal ion binding"/>
    <property type="evidence" value="ECO:0007669"/>
    <property type="project" value="UniProtKB-KW"/>
</dbReference>
<comment type="function">
    <text evidence="9 10">Fluoride-specific ion channel. Important for reducing fluoride concentration in the cell, thus reducing its toxicity.</text>
</comment>
<accession>A0AAE3IWZ6</accession>
<gene>
    <name evidence="10" type="primary">fluC</name>
    <name evidence="10" type="synonym">crcB</name>
    <name evidence="11" type="ORF">OEV98_08460</name>
</gene>
<comment type="catalytic activity">
    <reaction evidence="8">
        <text>fluoride(in) = fluoride(out)</text>
        <dbReference type="Rhea" id="RHEA:76159"/>
        <dbReference type="ChEBI" id="CHEBI:17051"/>
    </reaction>
    <physiologicalReaction direction="left-to-right" evidence="8">
        <dbReference type="Rhea" id="RHEA:76160"/>
    </physiologicalReaction>
</comment>
<organism evidence="11 12">
    <name type="scientific">Perspicuibacillus lycopersici</name>
    <dbReference type="NCBI Taxonomy" id="1325689"/>
    <lineage>
        <taxon>Bacteria</taxon>
        <taxon>Bacillati</taxon>
        <taxon>Bacillota</taxon>
        <taxon>Bacilli</taxon>
        <taxon>Bacillales</taxon>
        <taxon>Bacillaceae</taxon>
        <taxon>Perspicuibacillus</taxon>
    </lineage>
</organism>
<evidence type="ECO:0000256" key="10">
    <source>
        <dbReference type="HAMAP-Rule" id="MF_00454"/>
    </source>
</evidence>
<feature type="binding site" evidence="10">
    <location>
        <position position="72"/>
    </location>
    <ligand>
        <name>Na(+)</name>
        <dbReference type="ChEBI" id="CHEBI:29101"/>
        <note>structural</note>
    </ligand>
</feature>
<dbReference type="RefSeq" id="WP_263072832.1">
    <property type="nucleotide sequence ID" value="NZ_JAOUSF010000003.1"/>
</dbReference>
<feature type="transmembrane region" description="Helical" evidence="10">
    <location>
        <begin position="93"/>
        <end position="113"/>
    </location>
</feature>
<dbReference type="Proteomes" id="UP001209318">
    <property type="component" value="Unassembled WGS sequence"/>
</dbReference>
<feature type="transmembrane region" description="Helical" evidence="10">
    <location>
        <begin position="62"/>
        <end position="81"/>
    </location>
</feature>
<evidence type="ECO:0000256" key="3">
    <source>
        <dbReference type="ARBA" id="ARBA00022692"/>
    </source>
</evidence>
<sequence>MWIFIGLGGVIGSLIRYGVSVLAGQWTYGGYPMATFSVNVVGSFLLALFANSFSMKFQKTKYYAGITTGIIGSFTTFSTFSLETVQLIENNHLFIATIYILLSFIFGIGFAYLGRKTGKRLFQANRSLERK</sequence>
<keyword evidence="10" id="KW-0406">Ion transport</keyword>
<keyword evidence="4 10" id="KW-1133">Transmembrane helix</keyword>
<evidence type="ECO:0000256" key="8">
    <source>
        <dbReference type="ARBA" id="ARBA00035585"/>
    </source>
</evidence>
<keyword evidence="5 10" id="KW-0472">Membrane</keyword>
<name>A0AAE3IWZ6_9BACI</name>